<keyword evidence="4" id="KW-0812">Transmembrane</keyword>
<evidence type="ECO:0000259" key="5">
    <source>
        <dbReference type="PROSITE" id="PS50850"/>
    </source>
</evidence>
<feature type="region of interest" description="Disordered" evidence="3">
    <location>
        <begin position="1"/>
        <end position="50"/>
    </location>
</feature>
<feature type="transmembrane region" description="Helical" evidence="4">
    <location>
        <begin position="350"/>
        <end position="370"/>
    </location>
</feature>
<feature type="domain" description="Major facilitator superfamily (MFS) profile" evidence="5">
    <location>
        <begin position="262"/>
        <end position="453"/>
    </location>
</feature>
<proteinExistence type="inferred from homology"/>
<feature type="compositionally biased region" description="Basic and acidic residues" evidence="3">
    <location>
        <begin position="12"/>
        <end position="22"/>
    </location>
</feature>
<dbReference type="AlphaFoldDB" id="A0AAN6NGR8"/>
<keyword evidence="4" id="KW-0472">Membrane</keyword>
<comment type="subcellular location">
    <subcellularLocation>
        <location evidence="1">Membrane</location>
        <topology evidence="1">Multi-pass membrane protein</topology>
    </subcellularLocation>
</comment>
<gene>
    <name evidence="6" type="ORF">QBC46DRAFT_372324</name>
</gene>
<dbReference type="Gene3D" id="1.20.1250.20">
    <property type="entry name" value="MFS general substrate transporter like domains"/>
    <property type="match status" value="1"/>
</dbReference>
<evidence type="ECO:0000256" key="4">
    <source>
        <dbReference type="SAM" id="Phobius"/>
    </source>
</evidence>
<protein>
    <submittedName>
        <fullName evidence="6">Major facilitator superfamily transporter protein</fullName>
    </submittedName>
</protein>
<dbReference type="SUPFAM" id="SSF103473">
    <property type="entry name" value="MFS general substrate transporter"/>
    <property type="match status" value="1"/>
</dbReference>
<keyword evidence="4" id="KW-1133">Transmembrane helix</keyword>
<dbReference type="InterPro" id="IPR011701">
    <property type="entry name" value="MFS"/>
</dbReference>
<feature type="transmembrane region" description="Helical" evidence="4">
    <location>
        <begin position="391"/>
        <end position="411"/>
    </location>
</feature>
<feature type="transmembrane region" description="Helical" evidence="4">
    <location>
        <begin position="327"/>
        <end position="344"/>
    </location>
</feature>
<evidence type="ECO:0000256" key="1">
    <source>
        <dbReference type="ARBA" id="ARBA00004141"/>
    </source>
</evidence>
<name>A0AAN6NGR8_9PEZI</name>
<comment type="caution">
    <text evidence="6">The sequence shown here is derived from an EMBL/GenBank/DDBJ whole genome shotgun (WGS) entry which is preliminary data.</text>
</comment>
<feature type="transmembrane region" description="Helical" evidence="4">
    <location>
        <begin position="261"/>
        <end position="286"/>
    </location>
</feature>
<evidence type="ECO:0000256" key="3">
    <source>
        <dbReference type="SAM" id="MobiDB-lite"/>
    </source>
</evidence>
<feature type="transmembrane region" description="Helical" evidence="4">
    <location>
        <begin position="220"/>
        <end position="240"/>
    </location>
</feature>
<feature type="transmembrane region" description="Helical" evidence="4">
    <location>
        <begin position="153"/>
        <end position="176"/>
    </location>
</feature>
<feature type="transmembrane region" description="Helical" evidence="4">
    <location>
        <begin position="131"/>
        <end position="147"/>
    </location>
</feature>
<dbReference type="InterPro" id="IPR050327">
    <property type="entry name" value="Proton-linked_MCT"/>
</dbReference>
<reference evidence="7" key="1">
    <citation type="journal article" date="2023" name="Mol. Phylogenet. Evol.">
        <title>Genome-scale phylogeny and comparative genomics of the fungal order Sordariales.</title>
        <authorList>
            <person name="Hensen N."/>
            <person name="Bonometti L."/>
            <person name="Westerberg I."/>
            <person name="Brannstrom I.O."/>
            <person name="Guillou S."/>
            <person name="Cros-Aarteil S."/>
            <person name="Calhoun S."/>
            <person name="Haridas S."/>
            <person name="Kuo A."/>
            <person name="Mondo S."/>
            <person name="Pangilinan J."/>
            <person name="Riley R."/>
            <person name="LaButti K."/>
            <person name="Andreopoulos B."/>
            <person name="Lipzen A."/>
            <person name="Chen C."/>
            <person name="Yan M."/>
            <person name="Daum C."/>
            <person name="Ng V."/>
            <person name="Clum A."/>
            <person name="Steindorff A."/>
            <person name="Ohm R.A."/>
            <person name="Martin F."/>
            <person name="Silar P."/>
            <person name="Natvig D.O."/>
            <person name="Lalanne C."/>
            <person name="Gautier V."/>
            <person name="Ament-Velasquez S.L."/>
            <person name="Kruys A."/>
            <person name="Hutchinson M.I."/>
            <person name="Powell A.J."/>
            <person name="Barry K."/>
            <person name="Miller A.N."/>
            <person name="Grigoriev I.V."/>
            <person name="Debuchy R."/>
            <person name="Gladieux P."/>
            <person name="Hiltunen Thoren M."/>
            <person name="Johannesson H."/>
        </authorList>
    </citation>
    <scope>NUCLEOTIDE SEQUENCE [LARGE SCALE GENOMIC DNA]</scope>
    <source>
        <strain evidence="7">CBS 340.73</strain>
    </source>
</reference>
<accession>A0AAN6NGR8</accession>
<evidence type="ECO:0000313" key="7">
    <source>
        <dbReference type="Proteomes" id="UP001303473"/>
    </source>
</evidence>
<evidence type="ECO:0000256" key="2">
    <source>
        <dbReference type="ARBA" id="ARBA00006727"/>
    </source>
</evidence>
<dbReference type="Pfam" id="PF07690">
    <property type="entry name" value="MFS_1"/>
    <property type="match status" value="1"/>
</dbReference>
<organism evidence="6 7">
    <name type="scientific">Diplogelasinospora grovesii</name>
    <dbReference type="NCBI Taxonomy" id="303347"/>
    <lineage>
        <taxon>Eukaryota</taxon>
        <taxon>Fungi</taxon>
        <taxon>Dikarya</taxon>
        <taxon>Ascomycota</taxon>
        <taxon>Pezizomycotina</taxon>
        <taxon>Sordariomycetes</taxon>
        <taxon>Sordariomycetidae</taxon>
        <taxon>Sordariales</taxon>
        <taxon>Diplogelasinosporaceae</taxon>
        <taxon>Diplogelasinospora</taxon>
    </lineage>
</organism>
<dbReference type="Proteomes" id="UP001303473">
    <property type="component" value="Unassembled WGS sequence"/>
</dbReference>
<dbReference type="InterPro" id="IPR036259">
    <property type="entry name" value="MFS_trans_sf"/>
</dbReference>
<feature type="transmembrane region" description="Helical" evidence="4">
    <location>
        <begin position="102"/>
        <end position="124"/>
    </location>
</feature>
<dbReference type="GO" id="GO:0022857">
    <property type="term" value="F:transmembrane transporter activity"/>
    <property type="evidence" value="ECO:0007669"/>
    <property type="project" value="InterPro"/>
</dbReference>
<feature type="compositionally biased region" description="Low complexity" evidence="3">
    <location>
        <begin position="41"/>
        <end position="50"/>
    </location>
</feature>
<feature type="transmembrane region" description="Helical" evidence="4">
    <location>
        <begin position="188"/>
        <end position="208"/>
    </location>
</feature>
<dbReference type="PANTHER" id="PTHR11360:SF234">
    <property type="entry name" value="MFS-TYPE TRANSPORTER DBAD-RELATED"/>
    <property type="match status" value="1"/>
</dbReference>
<sequence length="453" mass="48202">MEKDTINPYTSDSDRIDAKDIEAGTIAPLPATTSGKPESEAPAGPAAPDAGPVPDGGLDAWLQVLGSTIILAETWGLINSFGVFQAYYQTDLLAATSSSSDISWIGSLQGSLLMLVGVISGPLFDAGYFRHLLWAGMFLIVFGQFMTSLCSSYWQVVLAQGVCIGIGMGFTFLPSAAIMSQYFSKRRALALGIASAGSPVAGIVFPIIFSGLQPSIGFGWATRVIAFILLALAIIPLACMHTRIPPNKKRALIDKSALRELPFLTFISGGFLAFLTLYVPFFYISIFSTSHQISADYFAPYLVTLLNVGSVFGRIVPNWLADSYGSLNMLIICTFVSAILAFAWLGIHNLGGLCVFALLYGTFSGGLVSLNPSVIVTLSPDMGRVGARMGMSFLATGISILIGTPIAGAILGEFTEAEWMGTMGYAAAGMLLATAMYGTSRFLIYKKNGHWRA</sequence>
<dbReference type="PROSITE" id="PS50850">
    <property type="entry name" value="MFS"/>
    <property type="match status" value="1"/>
</dbReference>
<dbReference type="EMBL" id="MU853755">
    <property type="protein sequence ID" value="KAK3945474.1"/>
    <property type="molecule type" value="Genomic_DNA"/>
</dbReference>
<evidence type="ECO:0000313" key="6">
    <source>
        <dbReference type="EMBL" id="KAK3945474.1"/>
    </source>
</evidence>
<dbReference type="InterPro" id="IPR020846">
    <property type="entry name" value="MFS_dom"/>
</dbReference>
<dbReference type="GO" id="GO:0016020">
    <property type="term" value="C:membrane"/>
    <property type="evidence" value="ECO:0007669"/>
    <property type="project" value="UniProtKB-SubCell"/>
</dbReference>
<dbReference type="PANTHER" id="PTHR11360">
    <property type="entry name" value="MONOCARBOXYLATE TRANSPORTER"/>
    <property type="match status" value="1"/>
</dbReference>
<comment type="similarity">
    <text evidence="2">Belongs to the major facilitator superfamily. Monocarboxylate porter (TC 2.A.1.13) family.</text>
</comment>
<keyword evidence="7" id="KW-1185">Reference proteome</keyword>
<feature type="transmembrane region" description="Helical" evidence="4">
    <location>
        <begin position="423"/>
        <end position="444"/>
    </location>
</feature>
<feature type="transmembrane region" description="Helical" evidence="4">
    <location>
        <begin position="298"/>
        <end position="315"/>
    </location>
</feature>